<comment type="catalytic activity">
    <reaction evidence="8">
        <text>L-threonyl-[protein] + ATP = O-phospho-L-threonyl-[protein] + ADP + H(+)</text>
        <dbReference type="Rhea" id="RHEA:46608"/>
        <dbReference type="Rhea" id="RHEA-COMP:11060"/>
        <dbReference type="Rhea" id="RHEA-COMP:11605"/>
        <dbReference type="ChEBI" id="CHEBI:15378"/>
        <dbReference type="ChEBI" id="CHEBI:30013"/>
        <dbReference type="ChEBI" id="CHEBI:30616"/>
        <dbReference type="ChEBI" id="CHEBI:61977"/>
        <dbReference type="ChEBI" id="CHEBI:456216"/>
        <dbReference type="EC" id="2.7.11.1"/>
    </reaction>
</comment>
<dbReference type="GO" id="GO:0005737">
    <property type="term" value="C:cytoplasm"/>
    <property type="evidence" value="ECO:0007669"/>
    <property type="project" value="TreeGrafter"/>
</dbReference>
<keyword evidence="4" id="KW-0808">Transferase</keyword>
<keyword evidence="15" id="KW-1185">Reference proteome</keyword>
<reference evidence="14" key="1">
    <citation type="submission" date="2022-08" db="UniProtKB">
        <authorList>
            <consortium name="EnsemblMetazoa"/>
        </authorList>
    </citation>
    <scope>IDENTIFICATION</scope>
    <source>
        <strain evidence="14">05x7-T-G4-1.051#20</strain>
    </source>
</reference>
<accession>A0A8W8IMQ6</accession>
<feature type="compositionally biased region" description="Basic and acidic residues" evidence="12">
    <location>
        <begin position="415"/>
        <end position="432"/>
    </location>
</feature>
<keyword evidence="11" id="KW-0175">Coiled coil</keyword>
<dbReference type="GO" id="GO:0004674">
    <property type="term" value="F:protein serine/threonine kinase activity"/>
    <property type="evidence" value="ECO:0007669"/>
    <property type="project" value="UniProtKB-KW"/>
</dbReference>
<evidence type="ECO:0000256" key="7">
    <source>
        <dbReference type="ARBA" id="ARBA00022840"/>
    </source>
</evidence>
<evidence type="ECO:0000256" key="3">
    <source>
        <dbReference type="ARBA" id="ARBA00022527"/>
    </source>
</evidence>
<dbReference type="EC" id="2.7.11.1" evidence="2"/>
<evidence type="ECO:0000256" key="10">
    <source>
        <dbReference type="PROSITE-ProRule" id="PRU10141"/>
    </source>
</evidence>
<evidence type="ECO:0000256" key="2">
    <source>
        <dbReference type="ARBA" id="ARBA00012513"/>
    </source>
</evidence>
<evidence type="ECO:0000313" key="15">
    <source>
        <dbReference type="Proteomes" id="UP000005408"/>
    </source>
</evidence>
<dbReference type="CDD" id="cd06609">
    <property type="entry name" value="STKc_MST3_like"/>
    <property type="match status" value="1"/>
</dbReference>
<evidence type="ECO:0000259" key="13">
    <source>
        <dbReference type="PROSITE" id="PS50011"/>
    </source>
</evidence>
<dbReference type="Gene3D" id="1.10.510.10">
    <property type="entry name" value="Transferase(Phosphotransferase) domain 1"/>
    <property type="match status" value="1"/>
</dbReference>
<dbReference type="Gene3D" id="1.10.12.70">
    <property type="match status" value="1"/>
</dbReference>
<feature type="compositionally biased region" description="Basic and acidic residues" evidence="12">
    <location>
        <begin position="377"/>
        <end position="402"/>
    </location>
</feature>
<keyword evidence="6" id="KW-0418">Kinase</keyword>
<dbReference type="EnsemblMetazoa" id="G14831.4">
    <property type="protein sequence ID" value="G14831.4:cds"/>
    <property type="gene ID" value="G14831"/>
</dbReference>
<dbReference type="InterPro" id="IPR011009">
    <property type="entry name" value="Kinase-like_dom_sf"/>
</dbReference>
<keyword evidence="5 10" id="KW-0547">Nucleotide-binding</keyword>
<evidence type="ECO:0000256" key="4">
    <source>
        <dbReference type="ARBA" id="ARBA00022679"/>
    </source>
</evidence>
<name>A0A8W8IMQ6_MAGGI</name>
<feature type="compositionally biased region" description="Polar residues" evidence="12">
    <location>
        <begin position="433"/>
        <end position="448"/>
    </location>
</feature>
<keyword evidence="7 10" id="KW-0067">ATP-binding</keyword>
<dbReference type="FunFam" id="1.10.510.10:FF:000499">
    <property type="entry name" value="Serine/threonine-protein kinase KIC1"/>
    <property type="match status" value="1"/>
</dbReference>
<evidence type="ECO:0000256" key="11">
    <source>
        <dbReference type="SAM" id="Coils"/>
    </source>
</evidence>
<dbReference type="PANTHER" id="PTHR48012">
    <property type="entry name" value="STERILE20-LIKE KINASE, ISOFORM B-RELATED"/>
    <property type="match status" value="1"/>
</dbReference>
<dbReference type="AlphaFoldDB" id="A0A8W8IMQ6"/>
<dbReference type="InterPro" id="IPR050629">
    <property type="entry name" value="STE20/SPS1-PAK"/>
</dbReference>
<dbReference type="Gene3D" id="3.30.200.20">
    <property type="entry name" value="Phosphorylase Kinase, domain 1"/>
    <property type="match status" value="1"/>
</dbReference>
<dbReference type="InterPro" id="IPR017441">
    <property type="entry name" value="Protein_kinase_ATP_BS"/>
</dbReference>
<evidence type="ECO:0000256" key="8">
    <source>
        <dbReference type="ARBA" id="ARBA00047899"/>
    </source>
</evidence>
<evidence type="ECO:0000256" key="6">
    <source>
        <dbReference type="ARBA" id="ARBA00022777"/>
    </source>
</evidence>
<dbReference type="PROSITE" id="PS50011">
    <property type="entry name" value="PROTEIN_KINASE_DOM"/>
    <property type="match status" value="1"/>
</dbReference>
<evidence type="ECO:0000313" key="14">
    <source>
        <dbReference type="EnsemblMetazoa" id="G14831.4:cds"/>
    </source>
</evidence>
<dbReference type="PANTHER" id="PTHR48012:SF10">
    <property type="entry name" value="FI20177P1"/>
    <property type="match status" value="1"/>
</dbReference>
<feature type="binding site" evidence="10">
    <location>
        <position position="78"/>
    </location>
    <ligand>
        <name>ATP</name>
        <dbReference type="ChEBI" id="CHEBI:30616"/>
    </ligand>
</feature>
<feature type="coiled-coil region" evidence="11">
    <location>
        <begin position="75"/>
        <end position="102"/>
    </location>
</feature>
<dbReference type="GO" id="GO:0005524">
    <property type="term" value="F:ATP binding"/>
    <property type="evidence" value="ECO:0007669"/>
    <property type="project" value="UniProtKB-UniRule"/>
</dbReference>
<feature type="domain" description="Protein kinase" evidence="13">
    <location>
        <begin position="49"/>
        <end position="298"/>
    </location>
</feature>
<proteinExistence type="inferred from homology"/>
<evidence type="ECO:0000256" key="12">
    <source>
        <dbReference type="SAM" id="MobiDB-lite"/>
    </source>
</evidence>
<dbReference type="InterPro" id="IPR000719">
    <property type="entry name" value="Prot_kinase_dom"/>
</dbReference>
<comment type="similarity">
    <text evidence="1">Belongs to the protein kinase superfamily. STE Ser/Thr protein kinase family. STE20 subfamily.</text>
</comment>
<sequence length="571" mass="64810">MIQEGVGSIFLPRDLFSTRKSCFERVRHKVYGNRSKMNVGDSELKRRFQKMDEQIGKGSFGRVYKGLDTNTQQVVAIKIIDLEEAEDEIDDIQQEMRILAQCDSPFVTKYFGSFVQGFKLWIVMEYLGGGSAQDIIKMAPFSERDIAVVMRELLKGLDYLHNERKVHRDIKAANILLSHKGDVKLADFGVAGQLSTIGKAETFVGTPYWMAPEIIKGQKYDTKADIWSLGITAIELAKGEPPYADLDPRKVIFQIPKKDPPQLSGNFSPALKDFVKDCLNKDPKDRPTARELLNYTLIKRARKTSTLQDVVDRYSEWRKNQTPSDNDSDDDDDLRIADTESMDFWNSTVKNLEEFVQDHPIHNYDTMREVEQFETIRQPKESSRQERDERSEQATGEDRPSENDEEYNYSVVHKSRNDMGSKLDTNDEKVDKNNSASSDLISENSTKSIGHVESEPDYENVDDYQYTDQDISDGLRAHNGDSTSELSSLNVTVMPLLARLKLLYKEDCEERGQSTASTQIVEELLNAFQLAETSCPGLTDEFLGGIVEILTAPTQGAMEIKRALEKVRSPS</sequence>
<feature type="region of interest" description="Disordered" evidence="12">
    <location>
        <begin position="374"/>
        <end position="461"/>
    </location>
</feature>
<evidence type="ECO:0000256" key="5">
    <source>
        <dbReference type="ARBA" id="ARBA00022741"/>
    </source>
</evidence>
<protein>
    <recommendedName>
        <fullName evidence="2">non-specific serine/threonine protein kinase</fullName>
        <ecNumber evidence="2">2.7.11.1</ecNumber>
    </recommendedName>
</protein>
<dbReference type="Pfam" id="PF00069">
    <property type="entry name" value="Pkinase"/>
    <property type="match status" value="1"/>
</dbReference>
<dbReference type="Proteomes" id="UP000005408">
    <property type="component" value="Unassembled WGS sequence"/>
</dbReference>
<dbReference type="SUPFAM" id="SSF56112">
    <property type="entry name" value="Protein kinase-like (PK-like)"/>
    <property type="match status" value="1"/>
</dbReference>
<dbReference type="PROSITE" id="PS00107">
    <property type="entry name" value="PROTEIN_KINASE_ATP"/>
    <property type="match status" value="1"/>
</dbReference>
<evidence type="ECO:0000256" key="9">
    <source>
        <dbReference type="ARBA" id="ARBA00048679"/>
    </source>
</evidence>
<dbReference type="InterPro" id="IPR046409">
    <property type="entry name" value="PDC10_dimerisation_sf"/>
</dbReference>
<comment type="catalytic activity">
    <reaction evidence="9">
        <text>L-seryl-[protein] + ATP = O-phospho-L-seryl-[protein] + ADP + H(+)</text>
        <dbReference type="Rhea" id="RHEA:17989"/>
        <dbReference type="Rhea" id="RHEA-COMP:9863"/>
        <dbReference type="Rhea" id="RHEA-COMP:11604"/>
        <dbReference type="ChEBI" id="CHEBI:15378"/>
        <dbReference type="ChEBI" id="CHEBI:29999"/>
        <dbReference type="ChEBI" id="CHEBI:30616"/>
        <dbReference type="ChEBI" id="CHEBI:83421"/>
        <dbReference type="ChEBI" id="CHEBI:456216"/>
        <dbReference type="EC" id="2.7.11.1"/>
    </reaction>
</comment>
<organism evidence="14 15">
    <name type="scientific">Magallana gigas</name>
    <name type="common">Pacific oyster</name>
    <name type="synonym">Crassostrea gigas</name>
    <dbReference type="NCBI Taxonomy" id="29159"/>
    <lineage>
        <taxon>Eukaryota</taxon>
        <taxon>Metazoa</taxon>
        <taxon>Spiralia</taxon>
        <taxon>Lophotrochozoa</taxon>
        <taxon>Mollusca</taxon>
        <taxon>Bivalvia</taxon>
        <taxon>Autobranchia</taxon>
        <taxon>Pteriomorphia</taxon>
        <taxon>Ostreida</taxon>
        <taxon>Ostreoidea</taxon>
        <taxon>Ostreidae</taxon>
        <taxon>Magallana</taxon>
    </lineage>
</organism>
<keyword evidence="3" id="KW-0723">Serine/threonine-protein kinase</keyword>
<evidence type="ECO:0000256" key="1">
    <source>
        <dbReference type="ARBA" id="ARBA00008874"/>
    </source>
</evidence>
<dbReference type="SMART" id="SM00220">
    <property type="entry name" value="S_TKc"/>
    <property type="match status" value="1"/>
</dbReference>